<dbReference type="GO" id="GO:0022857">
    <property type="term" value="F:transmembrane transporter activity"/>
    <property type="evidence" value="ECO:0007669"/>
    <property type="project" value="TreeGrafter"/>
</dbReference>
<keyword evidence="3 6" id="KW-0812">Transmembrane</keyword>
<dbReference type="EMBL" id="AMCV02000031">
    <property type="protein sequence ID" value="TDZ17181.1"/>
    <property type="molecule type" value="Genomic_DNA"/>
</dbReference>
<dbReference type="PANTHER" id="PTHR43791">
    <property type="entry name" value="PERMEASE-RELATED"/>
    <property type="match status" value="1"/>
</dbReference>
<protein>
    <submittedName>
        <fullName evidence="7">Transporter</fullName>
    </submittedName>
</protein>
<comment type="caution">
    <text evidence="7">The sequence shown here is derived from an EMBL/GenBank/DDBJ whole genome shotgun (WGS) entry which is preliminary data.</text>
</comment>
<reference evidence="8" key="2">
    <citation type="journal article" date="2019" name="Mol. Plant Microbe Interact.">
        <title>Genome sequence resources for four phytopathogenic fungi from the Colletotrichum orbiculare species complex.</title>
        <authorList>
            <person name="Gan P."/>
            <person name="Tsushima A."/>
            <person name="Narusaka M."/>
            <person name="Narusaka Y."/>
            <person name="Takano Y."/>
            <person name="Kubo Y."/>
            <person name="Shirasu K."/>
        </authorList>
    </citation>
    <scope>GENOME REANNOTATION</scope>
    <source>
        <strain evidence="8">104-T / ATCC 96160 / CBS 514.97 / LARS 414 / MAFF 240422</strain>
    </source>
</reference>
<dbReference type="Proteomes" id="UP000014480">
    <property type="component" value="Unassembled WGS sequence"/>
</dbReference>
<evidence type="ECO:0000313" key="8">
    <source>
        <dbReference type="Proteomes" id="UP000014480"/>
    </source>
</evidence>
<dbReference type="OrthoDB" id="6730379at2759"/>
<feature type="transmembrane region" description="Helical" evidence="6">
    <location>
        <begin position="44"/>
        <end position="65"/>
    </location>
</feature>
<dbReference type="STRING" id="1213857.A0A484FHQ1"/>
<dbReference type="AlphaFoldDB" id="A0A484FHQ1"/>
<evidence type="ECO:0000313" key="7">
    <source>
        <dbReference type="EMBL" id="TDZ17181.1"/>
    </source>
</evidence>
<dbReference type="PANTHER" id="PTHR43791:SF103">
    <property type="entry name" value="MAJOR FACILITATOR SUPERFAMILY (MFS) PROFILE DOMAIN-CONTAINING PROTEIN-RELATED"/>
    <property type="match status" value="1"/>
</dbReference>
<sequence length="177" mass="19269">MLWLGVIGCLLFPKNRTLVALVLILPPLAGNVLLLKLSTDAGWGMIGASWLASCITAVWSILLSLTASNVKGNTKRAIVNAMFFIGYCAGCIGAPQLWTEKPRYFNGVVTAIVTWCLLFVVIVAYRLLCSRDNAQRASVDVDAQISGQAHQEVNLDAVGAPESDLTDREDKHFRYSI</sequence>
<reference evidence="8" key="1">
    <citation type="journal article" date="2013" name="New Phytol.">
        <title>Comparative genomic and transcriptomic analyses reveal the hemibiotrophic stage shift of Colletotrichum fungi.</title>
        <authorList>
            <person name="Gan P."/>
            <person name="Ikeda K."/>
            <person name="Irieda H."/>
            <person name="Narusaka M."/>
            <person name="O'Connell R.J."/>
            <person name="Narusaka Y."/>
            <person name="Takano Y."/>
            <person name="Kubo Y."/>
            <person name="Shirasu K."/>
        </authorList>
    </citation>
    <scope>NUCLEOTIDE SEQUENCE [LARGE SCALE GENOMIC DNA]</scope>
    <source>
        <strain evidence="8">104-T / ATCC 96160 / CBS 514.97 / LARS 414 / MAFF 240422</strain>
    </source>
</reference>
<keyword evidence="2" id="KW-0813">Transport</keyword>
<keyword evidence="4 6" id="KW-1133">Transmembrane helix</keyword>
<evidence type="ECO:0000256" key="3">
    <source>
        <dbReference type="ARBA" id="ARBA00022692"/>
    </source>
</evidence>
<evidence type="ECO:0000256" key="5">
    <source>
        <dbReference type="ARBA" id="ARBA00023136"/>
    </source>
</evidence>
<feature type="transmembrane region" description="Helical" evidence="6">
    <location>
        <begin position="104"/>
        <end position="128"/>
    </location>
</feature>
<keyword evidence="8" id="KW-1185">Reference proteome</keyword>
<accession>A0A484FHQ1</accession>
<evidence type="ECO:0000256" key="1">
    <source>
        <dbReference type="ARBA" id="ARBA00004141"/>
    </source>
</evidence>
<organism evidence="7 8">
    <name type="scientific">Colletotrichum orbiculare (strain 104-T / ATCC 96160 / CBS 514.97 / LARS 414 / MAFF 240422)</name>
    <name type="common">Cucumber anthracnose fungus</name>
    <name type="synonym">Colletotrichum lagenarium</name>
    <dbReference type="NCBI Taxonomy" id="1213857"/>
    <lineage>
        <taxon>Eukaryota</taxon>
        <taxon>Fungi</taxon>
        <taxon>Dikarya</taxon>
        <taxon>Ascomycota</taxon>
        <taxon>Pezizomycotina</taxon>
        <taxon>Sordariomycetes</taxon>
        <taxon>Hypocreomycetidae</taxon>
        <taxon>Glomerellales</taxon>
        <taxon>Glomerellaceae</taxon>
        <taxon>Colletotrichum</taxon>
        <taxon>Colletotrichum orbiculare species complex</taxon>
    </lineage>
</organism>
<evidence type="ECO:0000256" key="6">
    <source>
        <dbReference type="SAM" id="Phobius"/>
    </source>
</evidence>
<keyword evidence="5 6" id="KW-0472">Membrane</keyword>
<evidence type="ECO:0000256" key="2">
    <source>
        <dbReference type="ARBA" id="ARBA00022448"/>
    </source>
</evidence>
<name>A0A484FHQ1_COLOR</name>
<gene>
    <name evidence="7" type="ORF">Cob_v009936</name>
</gene>
<evidence type="ECO:0000256" key="4">
    <source>
        <dbReference type="ARBA" id="ARBA00022989"/>
    </source>
</evidence>
<feature type="transmembrane region" description="Helical" evidence="6">
    <location>
        <begin position="77"/>
        <end position="98"/>
    </location>
</feature>
<dbReference type="GO" id="GO:0016020">
    <property type="term" value="C:membrane"/>
    <property type="evidence" value="ECO:0007669"/>
    <property type="project" value="UniProtKB-SubCell"/>
</dbReference>
<comment type="subcellular location">
    <subcellularLocation>
        <location evidence="1">Membrane</location>
        <topology evidence="1">Multi-pass membrane protein</topology>
    </subcellularLocation>
</comment>
<proteinExistence type="predicted"/>